<feature type="domain" description="NodB homology" evidence="3">
    <location>
        <begin position="134"/>
        <end position="339"/>
    </location>
</feature>
<evidence type="ECO:0000256" key="2">
    <source>
        <dbReference type="ARBA" id="ARBA00022729"/>
    </source>
</evidence>
<evidence type="ECO:0000256" key="1">
    <source>
        <dbReference type="ARBA" id="ARBA00004613"/>
    </source>
</evidence>
<protein>
    <submittedName>
        <fullName evidence="4">Polysaccharide deacetylase family protein</fullName>
    </submittedName>
</protein>
<dbReference type="InterPro" id="IPR051398">
    <property type="entry name" value="Polysacch_Deacetylase"/>
</dbReference>
<reference evidence="4" key="1">
    <citation type="submission" date="2022-12" db="EMBL/GenBank/DDBJ databases">
        <title>Draft genome sequence of the thermophilic strain Brevibacillus thermoruber HT42, isolated from Los Humeros, Puebla, Mexico, with biotechnological potential.</title>
        <authorList>
            <person name="Lara Sanchez J."/>
            <person name="Solis Palacios R."/>
            <person name="Bustos Baena A.S."/>
            <person name="Ruz Baez A.E."/>
            <person name="Espinosa Luna G."/>
            <person name="Oliart Ros R.M."/>
        </authorList>
    </citation>
    <scope>NUCLEOTIDE SEQUENCE</scope>
    <source>
        <strain evidence="4">HT42</strain>
    </source>
</reference>
<dbReference type="GO" id="GO:0005975">
    <property type="term" value="P:carbohydrate metabolic process"/>
    <property type="evidence" value="ECO:0007669"/>
    <property type="project" value="InterPro"/>
</dbReference>
<dbReference type="InterPro" id="IPR002509">
    <property type="entry name" value="NODB_dom"/>
</dbReference>
<dbReference type="EMBL" id="JAPYYP010000006">
    <property type="protein sequence ID" value="MDA5108086.1"/>
    <property type="molecule type" value="Genomic_DNA"/>
</dbReference>
<dbReference type="PANTHER" id="PTHR34216">
    <property type="match status" value="1"/>
</dbReference>
<keyword evidence="5" id="KW-1185">Reference proteome</keyword>
<dbReference type="GO" id="GO:0016810">
    <property type="term" value="F:hydrolase activity, acting on carbon-nitrogen (but not peptide) bonds"/>
    <property type="evidence" value="ECO:0007669"/>
    <property type="project" value="InterPro"/>
</dbReference>
<sequence length="339" mass="38627">MPKRWPFFLVILVSFGLVVTAGLLGGVHLPNKNMPKVQHFPPVPTSISTSGEEAAAARERTAEKDEAVVPRQWYRNRVVVLTYHHVSNQLNQRYVIDPDQFARHMAFLRENDLHPISLSEFLRFVDTGVLSTDNAVLITFDDGYESYYTHAFPVLRRYQFPSVNFAIAGRLRDTVERKRENMTTPLTRQQIKEMLVSGLVDIGSHTYSLHEQAASSEWGEWGPKTAPVYMEDVQRLEDEQEYRNRLYVDFTMSRVGLSDLVGRPVDTISLPFGFFNDIVLQTAQQAGYRYVFNSNPGVVTPGVNPLAIPRFDVGLREMDTAQLHQLFTKAKNGFEGEQE</sequence>
<evidence type="ECO:0000259" key="3">
    <source>
        <dbReference type="PROSITE" id="PS51677"/>
    </source>
</evidence>
<proteinExistence type="predicted"/>
<evidence type="ECO:0000313" key="4">
    <source>
        <dbReference type="EMBL" id="MDA5108086.1"/>
    </source>
</evidence>
<dbReference type="PANTHER" id="PTHR34216:SF3">
    <property type="entry name" value="POLY-BETA-1,6-N-ACETYL-D-GLUCOSAMINE N-DEACETYLASE"/>
    <property type="match status" value="1"/>
</dbReference>
<dbReference type="AlphaFoldDB" id="A0A9X3TP27"/>
<dbReference type="CDD" id="cd10918">
    <property type="entry name" value="CE4_NodB_like_5s_6s"/>
    <property type="match status" value="1"/>
</dbReference>
<dbReference type="SUPFAM" id="SSF88713">
    <property type="entry name" value="Glycoside hydrolase/deacetylase"/>
    <property type="match status" value="1"/>
</dbReference>
<evidence type="ECO:0000313" key="5">
    <source>
        <dbReference type="Proteomes" id="UP001151071"/>
    </source>
</evidence>
<organism evidence="4 5">
    <name type="scientific">Brevibacillus thermoruber</name>
    <dbReference type="NCBI Taxonomy" id="33942"/>
    <lineage>
        <taxon>Bacteria</taxon>
        <taxon>Bacillati</taxon>
        <taxon>Bacillota</taxon>
        <taxon>Bacilli</taxon>
        <taxon>Bacillales</taxon>
        <taxon>Paenibacillaceae</taxon>
        <taxon>Brevibacillus</taxon>
    </lineage>
</organism>
<comment type="caution">
    <text evidence="4">The sequence shown here is derived from an EMBL/GenBank/DDBJ whole genome shotgun (WGS) entry which is preliminary data.</text>
</comment>
<accession>A0A9X3TP27</accession>
<dbReference type="Gene3D" id="3.20.20.370">
    <property type="entry name" value="Glycoside hydrolase/deacetylase"/>
    <property type="match status" value="1"/>
</dbReference>
<name>A0A9X3TP27_9BACL</name>
<dbReference type="RefSeq" id="WP_044898888.1">
    <property type="nucleotide sequence ID" value="NZ_JAPYYP010000006.1"/>
</dbReference>
<dbReference type="PROSITE" id="PS51677">
    <property type="entry name" value="NODB"/>
    <property type="match status" value="1"/>
</dbReference>
<dbReference type="Pfam" id="PF01522">
    <property type="entry name" value="Polysacc_deac_1"/>
    <property type="match status" value="1"/>
</dbReference>
<keyword evidence="2" id="KW-0732">Signal</keyword>
<dbReference type="GO" id="GO:0005576">
    <property type="term" value="C:extracellular region"/>
    <property type="evidence" value="ECO:0007669"/>
    <property type="project" value="UniProtKB-SubCell"/>
</dbReference>
<dbReference type="Proteomes" id="UP001151071">
    <property type="component" value="Unassembled WGS sequence"/>
</dbReference>
<dbReference type="InterPro" id="IPR011330">
    <property type="entry name" value="Glyco_hydro/deAcase_b/a-brl"/>
</dbReference>
<gene>
    <name evidence="4" type="ORF">O3V59_06925</name>
</gene>
<comment type="subcellular location">
    <subcellularLocation>
        <location evidence="1">Secreted</location>
    </subcellularLocation>
</comment>